<keyword evidence="1" id="KW-0812">Transmembrane</keyword>
<keyword evidence="1" id="KW-1133">Transmembrane helix</keyword>
<keyword evidence="3" id="KW-1185">Reference proteome</keyword>
<sequence>MTTLKYNFWGRFVKCGIGSVAIGTVNMLGYAGLRPRATQIYNFIDLFYICLYSTWDLLTHEMLRLCVRFT</sequence>
<evidence type="ECO:0000313" key="3">
    <source>
        <dbReference type="Proteomes" id="UP000813427"/>
    </source>
</evidence>
<proteinExistence type="predicted"/>
<dbReference type="Proteomes" id="UP000813427">
    <property type="component" value="Unassembled WGS sequence"/>
</dbReference>
<accession>A0A8K0RUS0</accession>
<evidence type="ECO:0000313" key="2">
    <source>
        <dbReference type="EMBL" id="KAH7241414.1"/>
    </source>
</evidence>
<name>A0A8K0RUS0_9HYPO</name>
<dbReference type="EMBL" id="JAGPXF010000005">
    <property type="protein sequence ID" value="KAH7241414.1"/>
    <property type="molecule type" value="Genomic_DNA"/>
</dbReference>
<evidence type="ECO:0000256" key="1">
    <source>
        <dbReference type="SAM" id="Phobius"/>
    </source>
</evidence>
<keyword evidence="1" id="KW-0472">Membrane</keyword>
<dbReference type="AlphaFoldDB" id="A0A8K0RUS0"/>
<gene>
    <name evidence="2" type="ORF">BKA59DRAFT_204446</name>
</gene>
<reference evidence="2" key="1">
    <citation type="journal article" date="2021" name="Nat. Commun.">
        <title>Genetic determinants of endophytism in the Arabidopsis root mycobiome.</title>
        <authorList>
            <person name="Mesny F."/>
            <person name="Miyauchi S."/>
            <person name="Thiergart T."/>
            <person name="Pickel B."/>
            <person name="Atanasova L."/>
            <person name="Karlsson M."/>
            <person name="Huettel B."/>
            <person name="Barry K.W."/>
            <person name="Haridas S."/>
            <person name="Chen C."/>
            <person name="Bauer D."/>
            <person name="Andreopoulos W."/>
            <person name="Pangilinan J."/>
            <person name="LaButti K."/>
            <person name="Riley R."/>
            <person name="Lipzen A."/>
            <person name="Clum A."/>
            <person name="Drula E."/>
            <person name="Henrissat B."/>
            <person name="Kohler A."/>
            <person name="Grigoriev I.V."/>
            <person name="Martin F.M."/>
            <person name="Hacquard S."/>
        </authorList>
    </citation>
    <scope>NUCLEOTIDE SEQUENCE</scope>
    <source>
        <strain evidence="2">MPI-SDFR-AT-0068</strain>
    </source>
</reference>
<protein>
    <submittedName>
        <fullName evidence="2">Uncharacterized protein</fullName>
    </submittedName>
</protein>
<feature type="transmembrane region" description="Helical" evidence="1">
    <location>
        <begin position="12"/>
        <end position="33"/>
    </location>
</feature>
<comment type="caution">
    <text evidence="2">The sequence shown here is derived from an EMBL/GenBank/DDBJ whole genome shotgun (WGS) entry which is preliminary data.</text>
</comment>
<feature type="transmembrane region" description="Helical" evidence="1">
    <location>
        <begin position="39"/>
        <end position="58"/>
    </location>
</feature>
<organism evidence="2 3">
    <name type="scientific">Fusarium tricinctum</name>
    <dbReference type="NCBI Taxonomy" id="61284"/>
    <lineage>
        <taxon>Eukaryota</taxon>
        <taxon>Fungi</taxon>
        <taxon>Dikarya</taxon>
        <taxon>Ascomycota</taxon>
        <taxon>Pezizomycotina</taxon>
        <taxon>Sordariomycetes</taxon>
        <taxon>Hypocreomycetidae</taxon>
        <taxon>Hypocreales</taxon>
        <taxon>Nectriaceae</taxon>
        <taxon>Fusarium</taxon>
        <taxon>Fusarium tricinctum species complex</taxon>
    </lineage>
</organism>